<feature type="compositionally biased region" description="Polar residues" evidence="1">
    <location>
        <begin position="1"/>
        <end position="14"/>
    </location>
</feature>
<dbReference type="AlphaFoldDB" id="A0A6J5H4K0"/>
<evidence type="ECO:0000313" key="3">
    <source>
        <dbReference type="Proteomes" id="UP000494252"/>
    </source>
</evidence>
<organism evidence="2 3">
    <name type="scientific">Paraburkholderia fynbosensis</name>
    <dbReference type="NCBI Taxonomy" id="1200993"/>
    <lineage>
        <taxon>Bacteria</taxon>
        <taxon>Pseudomonadati</taxon>
        <taxon>Pseudomonadota</taxon>
        <taxon>Betaproteobacteria</taxon>
        <taxon>Burkholderiales</taxon>
        <taxon>Burkholderiaceae</taxon>
        <taxon>Paraburkholderia</taxon>
    </lineage>
</organism>
<keyword evidence="3" id="KW-1185">Reference proteome</keyword>
<protein>
    <submittedName>
        <fullName evidence="2">Uncharacterized protein</fullName>
    </submittedName>
</protein>
<sequence length="66" mass="7209">MTNDGQNGTQTQYLAPQAKDGRTEANPATVDRPATRANDGRTNWAWASGSSSYDWMDSHHLVTDLA</sequence>
<accession>A0A6J5H4K0</accession>
<gene>
    <name evidence="2" type="ORF">LMG27177_07529</name>
</gene>
<dbReference type="EMBL" id="CADIKI010000049">
    <property type="protein sequence ID" value="CAB3810852.1"/>
    <property type="molecule type" value="Genomic_DNA"/>
</dbReference>
<reference evidence="2 3" key="1">
    <citation type="submission" date="2020-04" db="EMBL/GenBank/DDBJ databases">
        <authorList>
            <person name="De Canck E."/>
        </authorList>
    </citation>
    <scope>NUCLEOTIDE SEQUENCE [LARGE SCALE GENOMIC DNA]</scope>
    <source>
        <strain evidence="2 3">LMG 27177</strain>
    </source>
</reference>
<dbReference type="Proteomes" id="UP000494252">
    <property type="component" value="Unassembled WGS sequence"/>
</dbReference>
<evidence type="ECO:0000256" key="1">
    <source>
        <dbReference type="SAM" id="MobiDB-lite"/>
    </source>
</evidence>
<proteinExistence type="predicted"/>
<name>A0A6J5H4K0_9BURK</name>
<evidence type="ECO:0000313" key="2">
    <source>
        <dbReference type="EMBL" id="CAB3810852.1"/>
    </source>
</evidence>
<feature type="region of interest" description="Disordered" evidence="1">
    <location>
        <begin position="1"/>
        <end position="42"/>
    </location>
</feature>